<dbReference type="PROSITE" id="PS51101">
    <property type="entry name" value="PTS_EIIB_TYPE_4"/>
    <property type="match status" value="1"/>
</dbReference>
<dbReference type="EMBL" id="SODD01000001">
    <property type="protein sequence ID" value="TDW26402.1"/>
    <property type="molecule type" value="Genomic_DNA"/>
</dbReference>
<evidence type="ECO:0000313" key="9">
    <source>
        <dbReference type="EMBL" id="TDW26402.1"/>
    </source>
</evidence>
<keyword evidence="7" id="KW-0418">Kinase</keyword>
<dbReference type="OrthoDB" id="9788818at2"/>
<evidence type="ECO:0000256" key="5">
    <source>
        <dbReference type="ARBA" id="ARBA00022679"/>
    </source>
</evidence>
<gene>
    <name evidence="9" type="ORF">EDD63_101117</name>
</gene>
<evidence type="ECO:0000256" key="4">
    <source>
        <dbReference type="ARBA" id="ARBA00022597"/>
    </source>
</evidence>
<dbReference type="RefSeq" id="WP_067422832.1">
    <property type="nucleotide sequence ID" value="NZ_SODD01000001.1"/>
</dbReference>
<accession>A0A4R8A6U7</accession>
<dbReference type="Gene3D" id="3.40.35.10">
    <property type="entry name" value="Phosphotransferase system, sorbose subfamily IIB component"/>
    <property type="match status" value="1"/>
</dbReference>
<proteinExistence type="predicted"/>
<keyword evidence="4" id="KW-0762">Sugar transport</keyword>
<dbReference type="AlphaFoldDB" id="A0A4R8A6U7"/>
<evidence type="ECO:0000256" key="3">
    <source>
        <dbReference type="ARBA" id="ARBA00022490"/>
    </source>
</evidence>
<keyword evidence="3" id="KW-0963">Cytoplasm</keyword>
<dbReference type="InterPro" id="IPR036667">
    <property type="entry name" value="PTS_IIB_sorbose-sp_sf"/>
</dbReference>
<dbReference type="Pfam" id="PF03830">
    <property type="entry name" value="PTSIIB_sorb"/>
    <property type="match status" value="1"/>
</dbReference>
<comment type="caution">
    <text evidence="9">The sequence shown here is derived from an EMBL/GenBank/DDBJ whole genome shotgun (WGS) entry which is preliminary data.</text>
</comment>
<evidence type="ECO:0000256" key="1">
    <source>
        <dbReference type="ARBA" id="ARBA00004496"/>
    </source>
</evidence>
<organism evidence="9 10">
    <name type="scientific">Breznakia blatticola</name>
    <dbReference type="NCBI Taxonomy" id="1754012"/>
    <lineage>
        <taxon>Bacteria</taxon>
        <taxon>Bacillati</taxon>
        <taxon>Bacillota</taxon>
        <taxon>Erysipelotrichia</taxon>
        <taxon>Erysipelotrichales</taxon>
        <taxon>Erysipelotrichaceae</taxon>
        <taxon>Breznakia</taxon>
    </lineage>
</organism>
<feature type="domain" description="PTS EIIB type-4" evidence="8">
    <location>
        <begin position="1"/>
        <end position="160"/>
    </location>
</feature>
<dbReference type="SUPFAM" id="SSF52728">
    <property type="entry name" value="PTS IIb component"/>
    <property type="match status" value="1"/>
</dbReference>
<evidence type="ECO:0000256" key="2">
    <source>
        <dbReference type="ARBA" id="ARBA00022448"/>
    </source>
</evidence>
<dbReference type="GO" id="GO:0016301">
    <property type="term" value="F:kinase activity"/>
    <property type="evidence" value="ECO:0007669"/>
    <property type="project" value="UniProtKB-KW"/>
</dbReference>
<dbReference type="GO" id="GO:0005737">
    <property type="term" value="C:cytoplasm"/>
    <property type="evidence" value="ECO:0007669"/>
    <property type="project" value="UniProtKB-SubCell"/>
</dbReference>
<reference evidence="9 10" key="1">
    <citation type="submission" date="2019-03" db="EMBL/GenBank/DDBJ databases">
        <title>Genomic Encyclopedia of Type Strains, Phase IV (KMG-IV): sequencing the most valuable type-strain genomes for metagenomic binning, comparative biology and taxonomic classification.</title>
        <authorList>
            <person name="Goeker M."/>
        </authorList>
    </citation>
    <scope>NUCLEOTIDE SEQUENCE [LARGE SCALE GENOMIC DNA]</scope>
    <source>
        <strain evidence="9 10">DSM 28867</strain>
    </source>
</reference>
<dbReference type="GO" id="GO:0009401">
    <property type="term" value="P:phosphoenolpyruvate-dependent sugar phosphotransferase system"/>
    <property type="evidence" value="ECO:0007669"/>
    <property type="project" value="UniProtKB-KW"/>
</dbReference>
<evidence type="ECO:0000313" key="10">
    <source>
        <dbReference type="Proteomes" id="UP000294743"/>
    </source>
</evidence>
<keyword evidence="6" id="KW-0598">Phosphotransferase system</keyword>
<sequence length="160" mass="18191">MAIVDVRIDDRLIHGQVVGFWIPHFNVERIAIVDDVIVNDEARKTALKFGTPARSKLSIFSPEKAADKFIRKIDEGIRVLILCNRPKPILEMAKNGYVVNEITIGNMSTKDDAKQIKKTVFVSPEEKADFEELVNTYGVKVFSQMVPSEPREEITEDFKK</sequence>
<dbReference type="Proteomes" id="UP000294743">
    <property type="component" value="Unassembled WGS sequence"/>
</dbReference>
<evidence type="ECO:0000256" key="6">
    <source>
        <dbReference type="ARBA" id="ARBA00022683"/>
    </source>
</evidence>
<keyword evidence="5" id="KW-0808">Transferase</keyword>
<protein>
    <submittedName>
        <fullName evidence="9">PTS system mannose-specific IIB component</fullName>
    </submittedName>
</protein>
<name>A0A4R8A6U7_9FIRM</name>
<dbReference type="InterPro" id="IPR004720">
    <property type="entry name" value="PTS_IIB_sorbose-sp"/>
</dbReference>
<dbReference type="GO" id="GO:0008982">
    <property type="term" value="F:protein-N(PI)-phosphohistidine-sugar phosphotransferase activity"/>
    <property type="evidence" value="ECO:0007669"/>
    <property type="project" value="InterPro"/>
</dbReference>
<keyword evidence="10" id="KW-1185">Reference proteome</keyword>
<evidence type="ECO:0000259" key="8">
    <source>
        <dbReference type="PROSITE" id="PS51101"/>
    </source>
</evidence>
<comment type="subcellular location">
    <subcellularLocation>
        <location evidence="1">Cytoplasm</location>
    </subcellularLocation>
</comment>
<evidence type="ECO:0000256" key="7">
    <source>
        <dbReference type="ARBA" id="ARBA00022777"/>
    </source>
</evidence>
<keyword evidence="2" id="KW-0813">Transport</keyword>